<evidence type="ECO:0000313" key="2">
    <source>
        <dbReference type="EMBL" id="AGA33255.1"/>
    </source>
</evidence>
<dbReference type="AlphaFoldDB" id="L0DWA0"/>
<dbReference type="Proteomes" id="UP000010809">
    <property type="component" value="Chromosome"/>
</dbReference>
<keyword evidence="3" id="KW-1185">Reference proteome</keyword>
<dbReference type="SUPFAM" id="SSF141371">
    <property type="entry name" value="PilZ domain-like"/>
    <property type="match status" value="1"/>
</dbReference>
<dbReference type="HOGENOM" id="CLU_147899_0_0_6"/>
<sequence length="115" mass="12556">MSTPTGGRILTLAIRDKSALFAAYMPFLTNGGLFIPTDKSFRLGDEIFVLLSLLDEPERIPVPCQVVWITPARAQGNRVRGIGVQFSSSDKGATRRLIETHLGGMLQSTGRTHTL</sequence>
<reference evidence="2" key="1">
    <citation type="submission" date="2015-12" db="EMBL/GenBank/DDBJ databases">
        <authorList>
            <person name="Tikhonova T.V."/>
            <person name="Pavlov A.R."/>
            <person name="Beletsky A.V."/>
            <person name="Mardanov A.V."/>
            <person name="Sorokin D.Y."/>
            <person name="Ravin N.V."/>
            <person name="Popov V.O."/>
        </authorList>
    </citation>
    <scope>NUCLEOTIDE SEQUENCE</scope>
    <source>
        <strain evidence="2">DSM 14787</strain>
    </source>
</reference>
<feature type="domain" description="PilZ" evidence="1">
    <location>
        <begin position="12"/>
        <end position="100"/>
    </location>
</feature>
<gene>
    <name evidence="2" type="ordered locus">TVNIR_1589</name>
</gene>
<dbReference type="Pfam" id="PF07238">
    <property type="entry name" value="PilZ"/>
    <property type="match status" value="1"/>
</dbReference>
<dbReference type="Gene3D" id="2.40.10.220">
    <property type="entry name" value="predicted glycosyltransferase like domains"/>
    <property type="match status" value="1"/>
</dbReference>
<dbReference type="PATRIC" id="fig|1255043.3.peg.1609"/>
<protein>
    <submittedName>
        <fullName evidence="2">Type IV pilus biogenesis protein PilZ</fullName>
    </submittedName>
</protein>
<organism evidence="2 3">
    <name type="scientific">Thioalkalivibrio nitratireducens (strain DSM 14787 / UNIQEM 213 / ALEN2)</name>
    <dbReference type="NCBI Taxonomy" id="1255043"/>
    <lineage>
        <taxon>Bacteria</taxon>
        <taxon>Pseudomonadati</taxon>
        <taxon>Pseudomonadota</taxon>
        <taxon>Gammaproteobacteria</taxon>
        <taxon>Chromatiales</taxon>
        <taxon>Ectothiorhodospiraceae</taxon>
        <taxon>Thioalkalivibrio</taxon>
    </lineage>
</organism>
<accession>L0DWA0</accession>
<dbReference type="KEGG" id="tni:TVNIR_1589"/>
<proteinExistence type="predicted"/>
<name>L0DWA0_THIND</name>
<dbReference type="InterPro" id="IPR009875">
    <property type="entry name" value="PilZ_domain"/>
</dbReference>
<dbReference type="STRING" id="1255043.TVNIR_1589"/>
<dbReference type="EMBL" id="CP003989">
    <property type="protein sequence ID" value="AGA33255.1"/>
    <property type="molecule type" value="Genomic_DNA"/>
</dbReference>
<evidence type="ECO:0000259" key="1">
    <source>
        <dbReference type="Pfam" id="PF07238"/>
    </source>
</evidence>
<dbReference type="RefSeq" id="WP_015258385.1">
    <property type="nucleotide sequence ID" value="NC_019902.2"/>
</dbReference>
<dbReference type="OrthoDB" id="5296245at2"/>
<evidence type="ECO:0000313" key="3">
    <source>
        <dbReference type="Proteomes" id="UP000010809"/>
    </source>
</evidence>
<dbReference type="GO" id="GO:0035438">
    <property type="term" value="F:cyclic-di-GMP binding"/>
    <property type="evidence" value="ECO:0007669"/>
    <property type="project" value="InterPro"/>
</dbReference>
<dbReference type="eggNOG" id="COG3215">
    <property type="taxonomic scope" value="Bacteria"/>
</dbReference>